<protein>
    <submittedName>
        <fullName evidence="2">100_t:CDS:1</fullName>
    </submittedName>
</protein>
<keyword evidence="3" id="KW-1185">Reference proteome</keyword>
<evidence type="ECO:0000313" key="2">
    <source>
        <dbReference type="EMBL" id="CAG8486054.1"/>
    </source>
</evidence>
<dbReference type="OrthoDB" id="10406891at2759"/>
<proteinExistence type="predicted"/>
<name>A0A9N8WDJ1_9GLOM</name>
<organism evidence="2 3">
    <name type="scientific">Paraglomus brasilianum</name>
    <dbReference type="NCBI Taxonomy" id="144538"/>
    <lineage>
        <taxon>Eukaryota</taxon>
        <taxon>Fungi</taxon>
        <taxon>Fungi incertae sedis</taxon>
        <taxon>Mucoromycota</taxon>
        <taxon>Glomeromycotina</taxon>
        <taxon>Glomeromycetes</taxon>
        <taxon>Paraglomerales</taxon>
        <taxon>Paraglomeraceae</taxon>
        <taxon>Paraglomus</taxon>
    </lineage>
</organism>
<comment type="caution">
    <text evidence="2">The sequence shown here is derived from an EMBL/GenBank/DDBJ whole genome shotgun (WGS) entry which is preliminary data.</text>
</comment>
<accession>A0A9N8WDJ1</accession>
<evidence type="ECO:0000313" key="3">
    <source>
        <dbReference type="Proteomes" id="UP000789739"/>
    </source>
</evidence>
<evidence type="ECO:0000256" key="1">
    <source>
        <dbReference type="SAM" id="MobiDB-lite"/>
    </source>
</evidence>
<feature type="region of interest" description="Disordered" evidence="1">
    <location>
        <begin position="34"/>
        <end position="80"/>
    </location>
</feature>
<feature type="compositionally biased region" description="Basic and acidic residues" evidence="1">
    <location>
        <begin position="54"/>
        <end position="63"/>
    </location>
</feature>
<dbReference type="EMBL" id="CAJVPI010000129">
    <property type="protein sequence ID" value="CAG8486054.1"/>
    <property type="molecule type" value="Genomic_DNA"/>
</dbReference>
<reference evidence="2" key="1">
    <citation type="submission" date="2021-06" db="EMBL/GenBank/DDBJ databases">
        <authorList>
            <person name="Kallberg Y."/>
            <person name="Tangrot J."/>
            <person name="Rosling A."/>
        </authorList>
    </citation>
    <scope>NUCLEOTIDE SEQUENCE</scope>
    <source>
        <strain evidence="2">BR232B</strain>
    </source>
</reference>
<dbReference type="Proteomes" id="UP000789739">
    <property type="component" value="Unassembled WGS sequence"/>
</dbReference>
<gene>
    <name evidence="2" type="ORF">PBRASI_LOCUS1837</name>
</gene>
<feature type="compositionally biased region" description="Low complexity" evidence="1">
    <location>
        <begin position="35"/>
        <end position="51"/>
    </location>
</feature>
<dbReference type="AlphaFoldDB" id="A0A9N8WDJ1"/>
<sequence>MHSSTLFDTIYDDDAPMITPTGVYTTEVYPEAFIPSSNSSSQTSSPNVSPTITPREHFEDKDLNGFSITPTPARIIRKPSKTRVANRKSVLLDPIVEEQEK</sequence>